<sequence>MKFSWSLSIAFRIPRSTESIVKLVLISMADFQEVWQDIETVILGSPQTFPHLEMDSSPGTPDLHPNLGTSISGCDPLCGNPDLDRVPPHGQTPSGYYIDIGVHASSYRPKPCSGPNEQLTQLTPHVFYSLPNSATTSEDCCKPDFYGDSNARIKTEPEASTSHFQHHYYPPYNYGQGSYAPGGASSRCLVSLGQISPPTTPEVMRGYHHQQPSEYCPPPEHHHHFMIITPPSSPDGGEGPGYHPPPHYPLAFNPRAPGPGGGPFKAGPGPKSRRRQNWSRRKIIVHTCSHSGCGKTYTKSSHLKAHLRTHTGEKPYQCGWKGCGWKFARSDELTRHYRKHTGDRPFQCRLCERAFSRSDHLSLHMKRHITM</sequence>
<dbReference type="PROSITE" id="PS50157">
    <property type="entry name" value="ZINC_FINGER_C2H2_2"/>
    <property type="match status" value="3"/>
</dbReference>
<keyword evidence="11" id="KW-1185">Reference proteome</keyword>
<evidence type="ECO:0000259" key="9">
    <source>
        <dbReference type="PROSITE" id="PS50157"/>
    </source>
</evidence>
<dbReference type="GO" id="GO:0000981">
    <property type="term" value="F:DNA-binding transcription factor activity, RNA polymerase II-specific"/>
    <property type="evidence" value="ECO:0007669"/>
    <property type="project" value="TreeGrafter"/>
</dbReference>
<dbReference type="GO" id="GO:0008270">
    <property type="term" value="F:zinc ion binding"/>
    <property type="evidence" value="ECO:0007669"/>
    <property type="project" value="UniProtKB-KW"/>
</dbReference>
<dbReference type="SMART" id="SM00355">
    <property type="entry name" value="ZnF_C2H2"/>
    <property type="match status" value="3"/>
</dbReference>
<evidence type="ECO:0000256" key="6">
    <source>
        <dbReference type="ARBA" id="ARBA00023163"/>
    </source>
</evidence>
<keyword evidence="6" id="KW-0804">Transcription</keyword>
<keyword evidence="4" id="KW-0862">Zinc</keyword>
<dbReference type="PROSITE" id="PS00028">
    <property type="entry name" value="ZINC_FINGER_C2H2_1"/>
    <property type="match status" value="3"/>
</dbReference>
<dbReference type="PANTHER" id="PTHR23235">
    <property type="entry name" value="KRUEPPEL-LIKE TRANSCRIPTION FACTOR"/>
    <property type="match status" value="1"/>
</dbReference>
<keyword evidence="3 7" id="KW-0863">Zinc-finger</keyword>
<evidence type="ECO:0000313" key="11">
    <source>
        <dbReference type="Proteomes" id="UP001152759"/>
    </source>
</evidence>
<proteinExistence type="predicted"/>
<dbReference type="SUPFAM" id="SSF57667">
    <property type="entry name" value="beta-beta-alpha zinc fingers"/>
    <property type="match status" value="2"/>
</dbReference>
<feature type="domain" description="C2H2-type" evidence="9">
    <location>
        <begin position="346"/>
        <end position="371"/>
    </location>
</feature>
<feature type="region of interest" description="Disordered" evidence="8">
    <location>
        <begin position="233"/>
        <end position="279"/>
    </location>
</feature>
<dbReference type="AlphaFoldDB" id="A0A9P0AM47"/>
<keyword evidence="2" id="KW-0677">Repeat</keyword>
<accession>A0A9P0AM47</accession>
<protein>
    <recommendedName>
        <fullName evidence="9">C2H2-type domain-containing protein</fullName>
    </recommendedName>
</protein>
<evidence type="ECO:0000256" key="7">
    <source>
        <dbReference type="PROSITE-ProRule" id="PRU00042"/>
    </source>
</evidence>
<evidence type="ECO:0000256" key="2">
    <source>
        <dbReference type="ARBA" id="ARBA00022737"/>
    </source>
</evidence>
<dbReference type="FunFam" id="3.30.160.60:FF:000032">
    <property type="entry name" value="Krueppel-like factor 4"/>
    <property type="match status" value="1"/>
</dbReference>
<feature type="domain" description="C2H2-type" evidence="9">
    <location>
        <begin position="316"/>
        <end position="345"/>
    </location>
</feature>
<dbReference type="Proteomes" id="UP001152759">
    <property type="component" value="Chromosome 8"/>
</dbReference>
<evidence type="ECO:0000256" key="1">
    <source>
        <dbReference type="ARBA" id="ARBA00022723"/>
    </source>
</evidence>
<organism evidence="10 11">
    <name type="scientific">Bemisia tabaci</name>
    <name type="common">Sweetpotato whitefly</name>
    <name type="synonym">Aleurodes tabaci</name>
    <dbReference type="NCBI Taxonomy" id="7038"/>
    <lineage>
        <taxon>Eukaryota</taxon>
        <taxon>Metazoa</taxon>
        <taxon>Ecdysozoa</taxon>
        <taxon>Arthropoda</taxon>
        <taxon>Hexapoda</taxon>
        <taxon>Insecta</taxon>
        <taxon>Pterygota</taxon>
        <taxon>Neoptera</taxon>
        <taxon>Paraneoptera</taxon>
        <taxon>Hemiptera</taxon>
        <taxon>Sternorrhyncha</taxon>
        <taxon>Aleyrodoidea</taxon>
        <taxon>Aleyrodidae</taxon>
        <taxon>Aleyrodinae</taxon>
        <taxon>Bemisia</taxon>
    </lineage>
</organism>
<evidence type="ECO:0000256" key="3">
    <source>
        <dbReference type="ARBA" id="ARBA00022771"/>
    </source>
</evidence>
<dbReference type="Gene3D" id="3.30.160.60">
    <property type="entry name" value="Classic Zinc Finger"/>
    <property type="match status" value="3"/>
</dbReference>
<keyword evidence="5" id="KW-0805">Transcription regulation</keyword>
<dbReference type="EMBL" id="OU963869">
    <property type="protein sequence ID" value="CAH0394723.1"/>
    <property type="molecule type" value="Genomic_DNA"/>
</dbReference>
<dbReference type="Pfam" id="PF00096">
    <property type="entry name" value="zf-C2H2"/>
    <property type="match status" value="3"/>
</dbReference>
<keyword evidence="1" id="KW-0479">Metal-binding</keyword>
<dbReference type="GO" id="GO:0000978">
    <property type="term" value="F:RNA polymerase II cis-regulatory region sequence-specific DNA binding"/>
    <property type="evidence" value="ECO:0007669"/>
    <property type="project" value="TreeGrafter"/>
</dbReference>
<evidence type="ECO:0000256" key="4">
    <source>
        <dbReference type="ARBA" id="ARBA00022833"/>
    </source>
</evidence>
<dbReference type="InterPro" id="IPR013087">
    <property type="entry name" value="Znf_C2H2_type"/>
</dbReference>
<reference evidence="10" key="1">
    <citation type="submission" date="2021-12" db="EMBL/GenBank/DDBJ databases">
        <authorList>
            <person name="King R."/>
        </authorList>
    </citation>
    <scope>NUCLEOTIDE SEQUENCE</scope>
</reference>
<dbReference type="InterPro" id="IPR036236">
    <property type="entry name" value="Znf_C2H2_sf"/>
</dbReference>
<evidence type="ECO:0000313" key="10">
    <source>
        <dbReference type="EMBL" id="CAH0394723.1"/>
    </source>
</evidence>
<name>A0A9P0AM47_BEMTA</name>
<evidence type="ECO:0000256" key="8">
    <source>
        <dbReference type="SAM" id="MobiDB-lite"/>
    </source>
</evidence>
<feature type="domain" description="C2H2-type" evidence="9">
    <location>
        <begin position="286"/>
        <end position="315"/>
    </location>
</feature>
<gene>
    <name evidence="10" type="ORF">BEMITA_LOCUS12988</name>
</gene>
<dbReference type="KEGG" id="btab:109033914"/>
<dbReference type="PANTHER" id="PTHR23235:SF158">
    <property type="entry name" value="C2H2-TYPE DOMAIN-CONTAINING PROTEIN"/>
    <property type="match status" value="1"/>
</dbReference>
<evidence type="ECO:0000256" key="5">
    <source>
        <dbReference type="ARBA" id="ARBA00023015"/>
    </source>
</evidence>